<feature type="region of interest" description="Disordered" evidence="1">
    <location>
        <begin position="1"/>
        <end position="26"/>
    </location>
</feature>
<feature type="region of interest" description="Disordered" evidence="1">
    <location>
        <begin position="61"/>
        <end position="85"/>
    </location>
</feature>
<accession>A0A2H0WT20</accession>
<dbReference type="EMBL" id="PEZG01000044">
    <property type="protein sequence ID" value="PIS15751.1"/>
    <property type="molecule type" value="Genomic_DNA"/>
</dbReference>
<evidence type="ECO:0000256" key="1">
    <source>
        <dbReference type="SAM" id="MobiDB-lite"/>
    </source>
</evidence>
<feature type="compositionally biased region" description="Polar residues" evidence="1">
    <location>
        <begin position="12"/>
        <end position="24"/>
    </location>
</feature>
<sequence length="85" mass="9533">MCGSIMKMVEQSPRTITPARNSATRGEGVCPIAERIVEIIRDSSPEGSHPPVERTWEETVREAEARNATPNEQTKLFGLMQRRPL</sequence>
<dbReference type="Proteomes" id="UP000231198">
    <property type="component" value="Unassembled WGS sequence"/>
</dbReference>
<evidence type="ECO:0000313" key="3">
    <source>
        <dbReference type="Proteomes" id="UP000231198"/>
    </source>
</evidence>
<name>A0A2H0WT20_9BACT</name>
<comment type="caution">
    <text evidence="2">The sequence shown here is derived from an EMBL/GenBank/DDBJ whole genome shotgun (WGS) entry which is preliminary data.</text>
</comment>
<evidence type="ECO:0000313" key="2">
    <source>
        <dbReference type="EMBL" id="PIS15751.1"/>
    </source>
</evidence>
<organism evidence="2 3">
    <name type="scientific">Candidatus Roizmanbacteria bacterium CG09_land_8_20_14_0_10_41_9</name>
    <dbReference type="NCBI Taxonomy" id="1974850"/>
    <lineage>
        <taxon>Bacteria</taxon>
        <taxon>Candidatus Roizmaniibacteriota</taxon>
    </lineage>
</organism>
<proteinExistence type="predicted"/>
<dbReference type="AlphaFoldDB" id="A0A2H0WT20"/>
<reference evidence="3" key="1">
    <citation type="submission" date="2017-09" db="EMBL/GenBank/DDBJ databases">
        <title>Depth-based differentiation of microbial function through sediment-hosted aquifers and enrichment of novel symbionts in the deep terrestrial subsurface.</title>
        <authorList>
            <person name="Probst A.J."/>
            <person name="Ladd B."/>
            <person name="Jarett J.K."/>
            <person name="Geller-Mcgrath D.E."/>
            <person name="Sieber C.M.K."/>
            <person name="Emerson J.B."/>
            <person name="Anantharaman K."/>
            <person name="Thomas B.C."/>
            <person name="Malmstrom R."/>
            <person name="Stieglmeier M."/>
            <person name="Klingl A."/>
            <person name="Woyke T."/>
            <person name="Ryan C.M."/>
            <person name="Banfield J.F."/>
        </authorList>
    </citation>
    <scope>NUCLEOTIDE SEQUENCE [LARGE SCALE GENOMIC DNA]</scope>
</reference>
<protein>
    <submittedName>
        <fullName evidence="2">Uncharacterized protein</fullName>
    </submittedName>
</protein>
<gene>
    <name evidence="2" type="ORF">COT62_02055</name>
</gene>